<dbReference type="InterPro" id="IPR002699">
    <property type="entry name" value="V_ATPase_D"/>
</dbReference>
<gene>
    <name evidence="6" type="primary">jg17081</name>
    <name evidence="6" type="ORF">PAEG_LOCUS8814</name>
</gene>
<keyword evidence="2" id="KW-0813">Transport</keyword>
<evidence type="ECO:0000313" key="7">
    <source>
        <dbReference type="Proteomes" id="UP000838756"/>
    </source>
</evidence>
<comment type="caution">
    <text evidence="6">The sequence shown here is derived from an EMBL/GenBank/DDBJ whole genome shotgun (WGS) entry which is preliminary data.</text>
</comment>
<keyword evidence="3" id="KW-0406">Ion transport</keyword>
<evidence type="ECO:0000256" key="3">
    <source>
        <dbReference type="ARBA" id="ARBA00023065"/>
    </source>
</evidence>
<comment type="similarity">
    <text evidence="1">Belongs to the V-ATPase D subunit family.</text>
</comment>
<dbReference type="GO" id="GO:0046961">
    <property type="term" value="F:proton-transporting ATPase activity, rotational mechanism"/>
    <property type="evidence" value="ECO:0007669"/>
    <property type="project" value="InterPro"/>
</dbReference>
<dbReference type="PANTHER" id="PTHR11671">
    <property type="entry name" value="V-TYPE ATP SYNTHASE SUBUNIT D"/>
    <property type="match status" value="1"/>
</dbReference>
<evidence type="ECO:0000256" key="5">
    <source>
        <dbReference type="SAM" id="MobiDB-lite"/>
    </source>
</evidence>
<dbReference type="AlphaFoldDB" id="A0A8S4R6K2"/>
<evidence type="ECO:0000256" key="4">
    <source>
        <dbReference type="ARBA" id="ARBA00045737"/>
    </source>
</evidence>
<evidence type="ECO:0000256" key="2">
    <source>
        <dbReference type="ARBA" id="ARBA00022448"/>
    </source>
</evidence>
<organism evidence="6 7">
    <name type="scientific">Pararge aegeria aegeria</name>
    <dbReference type="NCBI Taxonomy" id="348720"/>
    <lineage>
        <taxon>Eukaryota</taxon>
        <taxon>Metazoa</taxon>
        <taxon>Ecdysozoa</taxon>
        <taxon>Arthropoda</taxon>
        <taxon>Hexapoda</taxon>
        <taxon>Insecta</taxon>
        <taxon>Pterygota</taxon>
        <taxon>Neoptera</taxon>
        <taxon>Endopterygota</taxon>
        <taxon>Lepidoptera</taxon>
        <taxon>Glossata</taxon>
        <taxon>Ditrysia</taxon>
        <taxon>Papilionoidea</taxon>
        <taxon>Nymphalidae</taxon>
        <taxon>Satyrinae</taxon>
        <taxon>Satyrini</taxon>
        <taxon>Parargina</taxon>
        <taxon>Pararge</taxon>
    </lineage>
</organism>
<dbReference type="OrthoDB" id="6932156at2759"/>
<dbReference type="EMBL" id="CAKXAJ010024711">
    <property type="protein sequence ID" value="CAH2229332.1"/>
    <property type="molecule type" value="Genomic_DNA"/>
</dbReference>
<accession>A0A8S4R6K2</accession>
<reference evidence="6" key="1">
    <citation type="submission" date="2022-03" db="EMBL/GenBank/DDBJ databases">
        <authorList>
            <person name="Lindestad O."/>
        </authorList>
    </citation>
    <scope>NUCLEOTIDE SEQUENCE</scope>
</reference>
<proteinExistence type="inferred from homology"/>
<feature type="compositionally biased region" description="Basic and acidic residues" evidence="5">
    <location>
        <begin position="86"/>
        <end position="98"/>
    </location>
</feature>
<evidence type="ECO:0000256" key="1">
    <source>
        <dbReference type="ARBA" id="ARBA00005850"/>
    </source>
</evidence>
<name>A0A8S4R6K2_9NEOP</name>
<evidence type="ECO:0000313" key="6">
    <source>
        <dbReference type="EMBL" id="CAH2229332.1"/>
    </source>
</evidence>
<comment type="function">
    <text evidence="4">Subunit of the V1 complex of vacuolar(H+)-ATPase (V-ATPase), a multisubunit enzyme composed of a peripheral complex (V1) that hydrolyzes ATP and a membrane integral complex (V0) that translocates protons. V-ATPase is responsible for acidifying and maintaining the pH of intracellular compartments and in some cell types, is targeted to the plasma membrane, where it is responsible for acidifying the extracellular environment.</text>
</comment>
<dbReference type="Proteomes" id="UP000838756">
    <property type="component" value="Unassembled WGS sequence"/>
</dbReference>
<protein>
    <submittedName>
        <fullName evidence="6">Jg17081 protein</fullName>
    </submittedName>
</protein>
<feature type="region of interest" description="Disordered" evidence="5">
    <location>
        <begin position="84"/>
        <end position="105"/>
    </location>
</feature>
<keyword evidence="7" id="KW-1185">Reference proteome</keyword>
<sequence>MTKEILVNSGKENMRKVNVLAKIVIPRLNVTSHYILSELEEKEREEVFRLKRVKQKKDSEKKLDEMQRRAETVPKAISAELVILKSENEPAPRKKPEPNIRNSQQ</sequence>
<dbReference type="Gene3D" id="1.10.287.3240">
    <property type="match status" value="1"/>
</dbReference>
<dbReference type="Pfam" id="PF01813">
    <property type="entry name" value="ATP-synt_D"/>
    <property type="match status" value="1"/>
</dbReference>